<dbReference type="CDD" id="cd17261">
    <property type="entry name" value="RMtype1_S_EcoKI-TRD2-CR2_like"/>
    <property type="match status" value="1"/>
</dbReference>
<evidence type="ECO:0000313" key="7">
    <source>
        <dbReference type="Proteomes" id="UP000004662"/>
    </source>
</evidence>
<keyword evidence="2" id="KW-0680">Restriction system</keyword>
<dbReference type="EMBL" id="CM001368">
    <property type="protein sequence ID" value="EHJ48952.1"/>
    <property type="molecule type" value="Genomic_DNA"/>
</dbReference>
<evidence type="ECO:0000259" key="4">
    <source>
        <dbReference type="Pfam" id="PF01420"/>
    </source>
</evidence>
<reference evidence="7" key="1">
    <citation type="journal article" date="2015" name="Genome Announc.">
        <title>High-Quality Draft Genome Sequence of Desulfovibrio carbinoliphilus FW-101-2B, an Organic Acid-Oxidizing Sulfate-Reducing Bacterium Isolated from Uranium(VI)-Contaminated Groundwater.</title>
        <authorList>
            <person name="Ramsay B.D."/>
            <person name="Hwang C."/>
            <person name="Woo H.L."/>
            <person name="Carroll S.L."/>
            <person name="Lucas S."/>
            <person name="Han J."/>
            <person name="Lapidus A.L."/>
            <person name="Cheng J.F."/>
            <person name="Goodwin L.A."/>
            <person name="Pitluck S."/>
            <person name="Peters L."/>
            <person name="Chertkov O."/>
            <person name="Held B."/>
            <person name="Detter J.C."/>
            <person name="Han C.S."/>
            <person name="Tapia R."/>
            <person name="Land M.L."/>
            <person name="Hauser L.J."/>
            <person name="Kyrpides N.C."/>
            <person name="Ivanova N.N."/>
            <person name="Mikhailova N."/>
            <person name="Pagani I."/>
            <person name="Woyke T."/>
            <person name="Arkin A.P."/>
            <person name="Dehal P."/>
            <person name="Chivian D."/>
            <person name="Criddle C.S."/>
            <person name="Wu W."/>
            <person name="Chakraborty R."/>
            <person name="Hazen T.C."/>
            <person name="Fields M.W."/>
        </authorList>
    </citation>
    <scope>NUCLEOTIDE SEQUENCE [LARGE SCALE GENOMIC DNA]</scope>
    <source>
        <strain evidence="7">FW-101-2B</strain>
    </source>
</reference>
<dbReference type="SUPFAM" id="SSF116734">
    <property type="entry name" value="DNA methylase specificity domain"/>
    <property type="match status" value="2"/>
</dbReference>
<dbReference type="RefSeq" id="WP_009182307.1">
    <property type="nucleotide sequence ID" value="NZ_CM001368.1"/>
</dbReference>
<feature type="domain" description="Polymerase beta nucleotidyltransferase" evidence="5">
    <location>
        <begin position="11"/>
        <end position="100"/>
    </location>
</feature>
<dbReference type="AlphaFoldDB" id="G7Q5F1"/>
<evidence type="ECO:0000256" key="3">
    <source>
        <dbReference type="ARBA" id="ARBA00023125"/>
    </source>
</evidence>
<dbReference type="Pfam" id="PF01420">
    <property type="entry name" value="Methylase_S"/>
    <property type="match status" value="2"/>
</dbReference>
<evidence type="ECO:0000256" key="2">
    <source>
        <dbReference type="ARBA" id="ARBA00022747"/>
    </source>
</evidence>
<feature type="domain" description="Type I restriction modification DNA specificity" evidence="4">
    <location>
        <begin position="329"/>
        <end position="504"/>
    </location>
</feature>
<dbReference type="eggNOG" id="COG0732">
    <property type="taxonomic scope" value="Bacteria"/>
</dbReference>
<proteinExistence type="inferred from homology"/>
<dbReference type="SUPFAM" id="SSF81301">
    <property type="entry name" value="Nucleotidyltransferase"/>
    <property type="match status" value="1"/>
</dbReference>
<dbReference type="CDD" id="cd05403">
    <property type="entry name" value="NT_KNTase_like"/>
    <property type="match status" value="1"/>
</dbReference>
<dbReference type="CDD" id="cd17246">
    <property type="entry name" value="RMtype1_S_SonII-TRD2-CR2_like"/>
    <property type="match status" value="1"/>
</dbReference>
<dbReference type="InterPro" id="IPR000055">
    <property type="entry name" value="Restrct_endonuc_typeI_TRD"/>
</dbReference>
<dbReference type="Gene3D" id="3.90.220.20">
    <property type="entry name" value="DNA methylase specificity domains"/>
    <property type="match status" value="2"/>
</dbReference>
<organism evidence="6 7">
    <name type="scientific">Solidesulfovibrio carbinoliphilus subsp. oakridgensis</name>
    <dbReference type="NCBI Taxonomy" id="694327"/>
    <lineage>
        <taxon>Bacteria</taxon>
        <taxon>Pseudomonadati</taxon>
        <taxon>Thermodesulfobacteriota</taxon>
        <taxon>Desulfovibrionia</taxon>
        <taxon>Desulfovibrionales</taxon>
        <taxon>Desulfovibrionaceae</taxon>
        <taxon>Solidesulfovibrio</taxon>
    </lineage>
</organism>
<keyword evidence="3" id="KW-0238">DNA-binding</keyword>
<evidence type="ECO:0000259" key="5">
    <source>
        <dbReference type="Pfam" id="PF18765"/>
    </source>
</evidence>
<dbReference type="InterPro" id="IPR043519">
    <property type="entry name" value="NT_sf"/>
</dbReference>
<dbReference type="InterPro" id="IPR044946">
    <property type="entry name" value="Restrct_endonuc_typeI_TRD_sf"/>
</dbReference>
<feature type="domain" description="Type I restriction modification DNA specificity" evidence="4">
    <location>
        <begin position="133"/>
        <end position="299"/>
    </location>
</feature>
<dbReference type="PANTHER" id="PTHR30408:SF12">
    <property type="entry name" value="TYPE I RESTRICTION ENZYME MJAVIII SPECIFICITY SUBUNIT"/>
    <property type="match status" value="1"/>
</dbReference>
<dbReference type="InterPro" id="IPR052021">
    <property type="entry name" value="Type-I_RS_S_subunit"/>
</dbReference>
<dbReference type="Proteomes" id="UP000004662">
    <property type="component" value="Chromosome"/>
</dbReference>
<name>G7Q5F1_9BACT</name>
<dbReference type="InterPro" id="IPR041633">
    <property type="entry name" value="Polbeta"/>
</dbReference>
<evidence type="ECO:0000256" key="1">
    <source>
        <dbReference type="ARBA" id="ARBA00010923"/>
    </source>
</evidence>
<accession>G7Q5F1</accession>
<dbReference type="OrthoDB" id="5363772at2"/>
<dbReference type="GO" id="GO:0009307">
    <property type="term" value="P:DNA restriction-modification system"/>
    <property type="evidence" value="ECO:0007669"/>
    <property type="project" value="UniProtKB-KW"/>
</dbReference>
<dbReference type="HOGENOM" id="CLU_501293_0_0_7"/>
<dbReference type="eggNOG" id="COG1708">
    <property type="taxonomic scope" value="Bacteria"/>
</dbReference>
<dbReference type="Pfam" id="PF18765">
    <property type="entry name" value="Polbeta"/>
    <property type="match status" value="1"/>
</dbReference>
<protein>
    <submittedName>
        <fullName evidence="6">Restriction modification system DNA specificity domain protein</fullName>
    </submittedName>
</protein>
<keyword evidence="7" id="KW-1185">Reference proteome</keyword>
<gene>
    <name evidence="6" type="ORF">DFW101_2950</name>
</gene>
<evidence type="ECO:0000313" key="6">
    <source>
        <dbReference type="EMBL" id="EHJ48952.1"/>
    </source>
</evidence>
<dbReference type="PANTHER" id="PTHR30408">
    <property type="entry name" value="TYPE-1 RESTRICTION ENZYME ECOKI SPECIFICITY PROTEIN"/>
    <property type="match status" value="1"/>
</dbReference>
<dbReference type="Gene3D" id="3.30.460.10">
    <property type="entry name" value="Beta Polymerase, domain 2"/>
    <property type="match status" value="1"/>
</dbReference>
<sequence length="543" mass="61066">MRYGLTEQTIQQINSVFEKHPVVKQAVLYGSRAKGNYKPGSDIDLSLFGEDISQREVNQILDELDALDLPYTIDMTVFRDITHAKFRDHIARVGVVFYQRGILGHSECTNEDRGQGSCASVEKCQNDPVDQCWNTKGIGEVADIFDGPHATPKTVDTGPIFLGIGALNDGMINLRETRHVTENDFKTWTRRVRPQAGDVVFSYETRLGQAAIIPDNIDCCLGRRMGLVRFKTNEVIPKFFLYQYISPSYRNFLDSKTIRGATVDRISIKEFPFFPIAIPSIEEQKRIVSILDDAFECIDTAIANTEKNIANARELFESYLDRVFAEKGDGWEEKNLEDILSFQPRNGWSPPASHHSDRGTPVLTLSSVTGFQFKKEALKYTSAQVNPKAHYWVENGDLLMTRSNTPELVGHVAVCDGVSANTIYPDLIMKMKVDKHIALTEFVYFQLRSSKLRNIIKDGATGANPTMKKVKKSTVQNLPLAMPALPVQQAIVDNLRNLNETSRLLVKKCVSKVKALTRLKQSLLQKAFSGELPMDFNPDALEH</sequence>
<dbReference type="STRING" id="694327.DFW101_2950"/>
<dbReference type="GO" id="GO:0003677">
    <property type="term" value="F:DNA binding"/>
    <property type="evidence" value="ECO:0007669"/>
    <property type="project" value="UniProtKB-KW"/>
</dbReference>
<comment type="similarity">
    <text evidence="1">Belongs to the type-I restriction system S methylase family.</text>
</comment>